<dbReference type="PANTHER" id="PTHR37164">
    <property type="entry name" value="BACTERIOHEMERYTHRIN"/>
    <property type="match status" value="1"/>
</dbReference>
<dbReference type="GO" id="GO:0046872">
    <property type="term" value="F:metal ion binding"/>
    <property type="evidence" value="ECO:0007669"/>
    <property type="project" value="UniProtKB-KW"/>
</dbReference>
<evidence type="ECO:0000313" key="6">
    <source>
        <dbReference type="Proteomes" id="UP000000719"/>
    </source>
</evidence>
<dbReference type="InterPro" id="IPR012827">
    <property type="entry name" value="Hemerythrin_metal-bd"/>
</dbReference>
<dbReference type="InterPro" id="IPR035938">
    <property type="entry name" value="Hemerythrin-like_sf"/>
</dbReference>
<keyword evidence="2" id="KW-0479">Metal-binding</keyword>
<dbReference type="AlphaFoldDB" id="B8CWY1"/>
<dbReference type="NCBIfam" id="NF033749">
    <property type="entry name" value="bact_hemeryth"/>
    <property type="match status" value="1"/>
</dbReference>
<proteinExistence type="inferred from homology"/>
<dbReference type="InterPro" id="IPR050669">
    <property type="entry name" value="Hemerythrin"/>
</dbReference>
<dbReference type="CDD" id="cd12107">
    <property type="entry name" value="Hemerythrin"/>
    <property type="match status" value="1"/>
</dbReference>
<feature type="domain" description="Hemerythrin-like" evidence="4">
    <location>
        <begin position="11"/>
        <end position="132"/>
    </location>
</feature>
<dbReference type="SUPFAM" id="SSF47188">
    <property type="entry name" value="Hemerythrin-like"/>
    <property type="match status" value="1"/>
</dbReference>
<protein>
    <submittedName>
        <fullName evidence="5">Hemerythrin-like metal-binding protein</fullName>
    </submittedName>
</protein>
<dbReference type="STRING" id="373903.Hore_10440"/>
<dbReference type="HOGENOM" id="CLU_086902_2_0_9"/>
<reference evidence="5 6" key="1">
    <citation type="journal article" date="2009" name="PLoS ONE">
        <title>Genome analysis of the anaerobic thermohalophilic bacterium Halothermothrix orenii.</title>
        <authorList>
            <person name="Mavromatis K."/>
            <person name="Ivanova N."/>
            <person name="Anderson I."/>
            <person name="Lykidis A."/>
            <person name="Hooper S.D."/>
            <person name="Sun H."/>
            <person name="Kunin V."/>
            <person name="Lapidus A."/>
            <person name="Hugenholtz P."/>
            <person name="Patel B."/>
            <person name="Kyrpides N.C."/>
        </authorList>
    </citation>
    <scope>NUCLEOTIDE SEQUENCE [LARGE SCALE GENOMIC DNA]</scope>
    <source>
        <strain evidence="6">H 168 / OCM 544 / DSM 9562</strain>
    </source>
</reference>
<evidence type="ECO:0000256" key="3">
    <source>
        <dbReference type="ARBA" id="ARBA00023004"/>
    </source>
</evidence>
<dbReference type="RefSeq" id="WP_012635985.1">
    <property type="nucleotide sequence ID" value="NC_011899.1"/>
</dbReference>
<dbReference type="KEGG" id="hor:Hore_10440"/>
<dbReference type="InterPro" id="IPR012312">
    <property type="entry name" value="Hemerythrin-like"/>
</dbReference>
<comment type="similarity">
    <text evidence="1">Belongs to the hemerythrin family.</text>
</comment>
<dbReference type="PANTHER" id="PTHR37164:SF1">
    <property type="entry name" value="BACTERIOHEMERYTHRIN"/>
    <property type="match status" value="1"/>
</dbReference>
<evidence type="ECO:0000256" key="2">
    <source>
        <dbReference type="ARBA" id="ARBA00022723"/>
    </source>
</evidence>
<evidence type="ECO:0000259" key="4">
    <source>
        <dbReference type="Pfam" id="PF01814"/>
    </source>
</evidence>
<dbReference type="Pfam" id="PF01814">
    <property type="entry name" value="Hemerythrin"/>
    <property type="match status" value="1"/>
</dbReference>
<keyword evidence="6" id="KW-1185">Reference proteome</keyword>
<dbReference type="Proteomes" id="UP000000719">
    <property type="component" value="Chromosome"/>
</dbReference>
<evidence type="ECO:0000313" key="5">
    <source>
        <dbReference type="EMBL" id="ACL69800.1"/>
    </source>
</evidence>
<dbReference type="OrthoDB" id="9797092at2"/>
<dbReference type="EMBL" id="CP001098">
    <property type="protein sequence ID" value="ACL69800.1"/>
    <property type="molecule type" value="Genomic_DNA"/>
</dbReference>
<gene>
    <name evidence="5" type="ordered locus">Hore_10440</name>
</gene>
<organism evidence="5 6">
    <name type="scientific">Halothermothrix orenii (strain H 168 / OCM 544 / DSM 9562)</name>
    <dbReference type="NCBI Taxonomy" id="373903"/>
    <lineage>
        <taxon>Bacteria</taxon>
        <taxon>Bacillati</taxon>
        <taxon>Bacillota</taxon>
        <taxon>Clostridia</taxon>
        <taxon>Halanaerobiales</taxon>
        <taxon>Halothermotrichaceae</taxon>
        <taxon>Halothermothrix</taxon>
    </lineage>
</organism>
<sequence length="138" mass="16789">MFKWKEEYSVGIKEIDDQHKKLFSIADELFLALENNEEGFDQYDTIHKLLKELHDYTVYHFETEEELMERHDFIGLGSHRFQHKIFVKKLEEIDLEELDLNQKEGIMDLLNFIVNWIEKHILEEDQKYGPFLREKINT</sequence>
<dbReference type="InterPro" id="IPR016131">
    <property type="entry name" value="Haemerythrin_Fe_BS"/>
</dbReference>
<dbReference type="eggNOG" id="COG2703">
    <property type="taxonomic scope" value="Bacteria"/>
</dbReference>
<dbReference type="Gene3D" id="1.20.120.50">
    <property type="entry name" value="Hemerythrin-like"/>
    <property type="match status" value="1"/>
</dbReference>
<dbReference type="NCBIfam" id="TIGR02481">
    <property type="entry name" value="hemeryth_dom"/>
    <property type="match status" value="1"/>
</dbReference>
<dbReference type="PROSITE" id="PS00550">
    <property type="entry name" value="HEMERYTHRINS"/>
    <property type="match status" value="1"/>
</dbReference>
<keyword evidence="3" id="KW-0408">Iron</keyword>
<accession>B8CWY1</accession>
<name>B8CWY1_HALOH</name>
<evidence type="ECO:0000256" key="1">
    <source>
        <dbReference type="ARBA" id="ARBA00010587"/>
    </source>
</evidence>